<dbReference type="EMBL" id="CP015085">
    <property type="protein sequence ID" value="ANK05712.1"/>
    <property type="molecule type" value="Genomic_DNA"/>
</dbReference>
<reference evidence="1 2" key="1">
    <citation type="submission" date="2016-03" db="EMBL/GenBank/DDBJ databases">
        <title>Genome Sequence and Comparative Pathogenic Determinants of Uropathogenic Escherichia coli O25b:H4, a Clinical Isolate from Saudi Arabia.</title>
        <authorList>
            <person name="Alyamani E.A.J."/>
            <person name="Khiyami M.A."/>
            <person name="Booq R.Y."/>
            <person name="Bahwerth F.S."/>
            <person name="Vaisvil B."/>
            <person name="Schmitt D.P."/>
            <person name="Kapatral V."/>
        </authorList>
    </citation>
    <scope>NUCLEOTIDE SEQUENCE [LARGE SCALE GENOMIC DNA]</scope>
    <source>
        <strain evidence="1 2">O25b:H4</strain>
    </source>
</reference>
<name>A0A192CJ10_ECO25</name>
<accession>A0A192CJ10</accession>
<evidence type="ECO:0000313" key="2">
    <source>
        <dbReference type="Proteomes" id="UP000183316"/>
    </source>
</evidence>
<proteinExistence type="predicted"/>
<organism evidence="1 2">
    <name type="scientific">Escherichia coli O25b:H4</name>
    <dbReference type="NCBI Taxonomy" id="941280"/>
    <lineage>
        <taxon>Bacteria</taxon>
        <taxon>Pseudomonadati</taxon>
        <taxon>Pseudomonadota</taxon>
        <taxon>Gammaproteobacteria</taxon>
        <taxon>Enterobacterales</taxon>
        <taxon>Enterobacteriaceae</taxon>
        <taxon>Escherichia</taxon>
    </lineage>
</organism>
<protein>
    <submittedName>
        <fullName evidence="1">Uncharacterized protein</fullName>
    </submittedName>
</protein>
<dbReference type="AlphaFoldDB" id="A0A192CJ10"/>
<dbReference type="Proteomes" id="UP000183316">
    <property type="component" value="Chromosome"/>
</dbReference>
<evidence type="ECO:0000313" key="1">
    <source>
        <dbReference type="EMBL" id="ANK05712.1"/>
    </source>
</evidence>
<gene>
    <name evidence="1" type="ORF">WLH_04451</name>
</gene>
<sequence length="33" mass="3920">MQALVSRKKIVFTRRYVFNTIIALIRPLQSINE</sequence>